<name>A0AAW7M4G8_9MICO</name>
<dbReference type="PANTHER" id="PTHR43767:SF1">
    <property type="entry name" value="NONRIBOSOMAL PEPTIDE SYNTHASE PES1 (EUROFUNG)-RELATED"/>
    <property type="match status" value="1"/>
</dbReference>
<dbReference type="Pfam" id="PF00501">
    <property type="entry name" value="AMP-binding"/>
    <property type="match status" value="1"/>
</dbReference>
<reference evidence="3" key="1">
    <citation type="submission" date="2023-06" db="EMBL/GenBank/DDBJ databases">
        <title>Sysu t00039.</title>
        <authorList>
            <person name="Gao L."/>
            <person name="Fang B.-Z."/>
            <person name="Li W.-J."/>
        </authorList>
    </citation>
    <scope>NUCLEOTIDE SEQUENCE</scope>
    <source>
        <strain evidence="3">SYSU T00039</strain>
    </source>
</reference>
<dbReference type="InterPro" id="IPR050237">
    <property type="entry name" value="ATP-dep_AMP-bd_enzyme"/>
</dbReference>
<accession>A0AAW7M4G8</accession>
<feature type="domain" description="AMP-binding enzyme C-terminal" evidence="2">
    <location>
        <begin position="419"/>
        <end position="494"/>
    </location>
</feature>
<comment type="caution">
    <text evidence="3">The sequence shown here is derived from an EMBL/GenBank/DDBJ whole genome shotgun (WGS) entry which is preliminary data.</text>
</comment>
<evidence type="ECO:0000259" key="2">
    <source>
        <dbReference type="Pfam" id="PF13193"/>
    </source>
</evidence>
<sequence>MSGEHTLGRWLLDRAARSPERIAIDDRGLRLDYATLGGRAQALGDALTAAGYGPGDRIATICSSTADHVVAFFGCALAGVAFVPLSWRLTAEELAELVARTAPALVLSDDARDALAAEAVAGAAERGCAVRLLPAGSAGIEAHVPERPGAAVPREVRDEDPLLIVYTSGSEASPKGAILSHESCFWNNLALAQALPLRQDDVVLAMLPQFHVAAWNVQPLLAWWVGATVVLESSFQPSRILRLIAERGVTCTMGVPTQYRMLSDEPGWDEADLSSLRLCQVGGATAPLDLLEAWASRGAPLTAGYGLTEAGPNVLCLPAGEQPERLGCVGRPYPGVTVRIVDPASGLELDGPGVGELEVQGPSVFSGYLGDPPASAAARDGGWLRTGDLAERGADGAFRIVDRLKDIFISGGENVAPAEVEAVLERHPLVAAAAVVGVPDPVWGERGVAYVEARAGAALGADELAAHAAAHLAGFKVPVRFHLVPELPRTGSHKVHREVLRAQALRESAEVRDERR</sequence>
<dbReference type="Gene3D" id="3.30.300.30">
    <property type="match status" value="1"/>
</dbReference>
<dbReference type="Gene3D" id="3.40.50.12780">
    <property type="entry name" value="N-terminal domain of ligase-like"/>
    <property type="match status" value="1"/>
</dbReference>
<keyword evidence="4" id="KW-1185">Reference proteome</keyword>
<feature type="domain" description="AMP-dependent synthetase/ligase" evidence="1">
    <location>
        <begin position="13"/>
        <end position="369"/>
    </location>
</feature>
<dbReference type="AlphaFoldDB" id="A0AAW7M4G8"/>
<dbReference type="InterPro" id="IPR025110">
    <property type="entry name" value="AMP-bd_C"/>
</dbReference>
<dbReference type="RefSeq" id="WP_301144155.1">
    <property type="nucleotide sequence ID" value="NZ_JAUHPX010000001.1"/>
</dbReference>
<dbReference type="GO" id="GO:0016878">
    <property type="term" value="F:acid-thiol ligase activity"/>
    <property type="evidence" value="ECO:0007669"/>
    <property type="project" value="UniProtKB-ARBA"/>
</dbReference>
<evidence type="ECO:0000259" key="1">
    <source>
        <dbReference type="Pfam" id="PF00501"/>
    </source>
</evidence>
<evidence type="ECO:0000313" key="4">
    <source>
        <dbReference type="Proteomes" id="UP001172737"/>
    </source>
</evidence>
<dbReference type="Pfam" id="PF13193">
    <property type="entry name" value="AMP-binding_C"/>
    <property type="match status" value="1"/>
</dbReference>
<organism evidence="3 4">
    <name type="scientific">Demequina lignilytica</name>
    <dbReference type="NCBI Taxonomy" id="3051663"/>
    <lineage>
        <taxon>Bacteria</taxon>
        <taxon>Bacillati</taxon>
        <taxon>Actinomycetota</taxon>
        <taxon>Actinomycetes</taxon>
        <taxon>Micrococcales</taxon>
        <taxon>Demequinaceae</taxon>
        <taxon>Demequina</taxon>
    </lineage>
</organism>
<dbReference type="SUPFAM" id="SSF56801">
    <property type="entry name" value="Acetyl-CoA synthetase-like"/>
    <property type="match status" value="1"/>
</dbReference>
<gene>
    <name evidence="3" type="ORF">QQX10_00145</name>
</gene>
<protein>
    <submittedName>
        <fullName evidence="3">AMP-binding protein</fullName>
    </submittedName>
</protein>
<evidence type="ECO:0000313" key="3">
    <source>
        <dbReference type="EMBL" id="MDN4486571.1"/>
    </source>
</evidence>
<dbReference type="EMBL" id="JAUHPX010000001">
    <property type="protein sequence ID" value="MDN4486571.1"/>
    <property type="molecule type" value="Genomic_DNA"/>
</dbReference>
<proteinExistence type="predicted"/>
<dbReference type="InterPro" id="IPR042099">
    <property type="entry name" value="ANL_N_sf"/>
</dbReference>
<dbReference type="InterPro" id="IPR000873">
    <property type="entry name" value="AMP-dep_synth/lig_dom"/>
</dbReference>
<dbReference type="PANTHER" id="PTHR43767">
    <property type="entry name" value="LONG-CHAIN-FATTY-ACID--COA LIGASE"/>
    <property type="match status" value="1"/>
</dbReference>
<dbReference type="Proteomes" id="UP001172737">
    <property type="component" value="Unassembled WGS sequence"/>
</dbReference>
<dbReference type="InterPro" id="IPR045851">
    <property type="entry name" value="AMP-bd_C_sf"/>
</dbReference>